<protein>
    <submittedName>
        <fullName evidence="1">Uncharacterized protein</fullName>
    </submittedName>
</protein>
<evidence type="ECO:0000313" key="2">
    <source>
        <dbReference type="Proteomes" id="UP000230069"/>
    </source>
</evidence>
<gene>
    <name evidence="1" type="ORF">AQUCO_01500429v1</name>
</gene>
<evidence type="ECO:0000313" key="1">
    <source>
        <dbReference type="EMBL" id="PIA46878.1"/>
    </source>
</evidence>
<dbReference type="Proteomes" id="UP000230069">
    <property type="component" value="Unassembled WGS sequence"/>
</dbReference>
<proteinExistence type="predicted"/>
<dbReference type="EMBL" id="KZ305032">
    <property type="protein sequence ID" value="PIA46878.1"/>
    <property type="molecule type" value="Genomic_DNA"/>
</dbReference>
<dbReference type="InParanoid" id="A0A2G5DTQ1"/>
<reference evidence="1 2" key="1">
    <citation type="submission" date="2017-09" db="EMBL/GenBank/DDBJ databases">
        <title>WGS assembly of Aquilegia coerulea Goldsmith.</title>
        <authorList>
            <person name="Hodges S."/>
            <person name="Kramer E."/>
            <person name="Nordborg M."/>
            <person name="Tomkins J."/>
            <person name="Borevitz J."/>
            <person name="Derieg N."/>
            <person name="Yan J."/>
            <person name="Mihaltcheva S."/>
            <person name="Hayes R.D."/>
            <person name="Rokhsar D."/>
        </authorList>
    </citation>
    <scope>NUCLEOTIDE SEQUENCE [LARGE SCALE GENOMIC DNA]</scope>
    <source>
        <strain evidence="2">cv. Goldsmith</strain>
    </source>
</reference>
<organism evidence="1 2">
    <name type="scientific">Aquilegia coerulea</name>
    <name type="common">Rocky mountain columbine</name>
    <dbReference type="NCBI Taxonomy" id="218851"/>
    <lineage>
        <taxon>Eukaryota</taxon>
        <taxon>Viridiplantae</taxon>
        <taxon>Streptophyta</taxon>
        <taxon>Embryophyta</taxon>
        <taxon>Tracheophyta</taxon>
        <taxon>Spermatophyta</taxon>
        <taxon>Magnoliopsida</taxon>
        <taxon>Ranunculales</taxon>
        <taxon>Ranunculaceae</taxon>
        <taxon>Thalictroideae</taxon>
        <taxon>Aquilegia</taxon>
    </lineage>
</organism>
<keyword evidence="2" id="KW-1185">Reference proteome</keyword>
<accession>A0A2G5DTQ1</accession>
<name>A0A2G5DTQ1_AQUCA</name>
<sequence length="101" mass="10830">MFLEFVGLVFLPFIALVSILLLLTTFSTTGSFCCFSCSSSIFFEHSSSSLKFTDSASDVSSMSSFLFCCSSSIKLLKGLSTGIWTSITFIPSEHGACTTTS</sequence>
<dbReference type="AlphaFoldDB" id="A0A2G5DTQ1"/>